<gene>
    <name evidence="1" type="ORF">AVEN_9648_1</name>
</gene>
<dbReference type="EMBL" id="BGPR01000724">
    <property type="protein sequence ID" value="GBM33109.1"/>
    <property type="molecule type" value="Genomic_DNA"/>
</dbReference>
<sequence>MPVSRACMSSAAFCWLLFIGTWGIWRLLGLVVEATVVEGSFISLFMEVEEFFSGLGYPAIFWLSGFFANHPETGPLGGGALTGFFGHPEKFAVCSPPQRAHLAGVY</sequence>
<dbReference type="Proteomes" id="UP000499080">
    <property type="component" value="Unassembled WGS sequence"/>
</dbReference>
<organism evidence="1 2">
    <name type="scientific">Araneus ventricosus</name>
    <name type="common">Orbweaver spider</name>
    <name type="synonym">Epeira ventricosa</name>
    <dbReference type="NCBI Taxonomy" id="182803"/>
    <lineage>
        <taxon>Eukaryota</taxon>
        <taxon>Metazoa</taxon>
        <taxon>Ecdysozoa</taxon>
        <taxon>Arthropoda</taxon>
        <taxon>Chelicerata</taxon>
        <taxon>Arachnida</taxon>
        <taxon>Araneae</taxon>
        <taxon>Araneomorphae</taxon>
        <taxon>Entelegynae</taxon>
        <taxon>Araneoidea</taxon>
        <taxon>Araneidae</taxon>
        <taxon>Araneus</taxon>
    </lineage>
</organism>
<protein>
    <submittedName>
        <fullName evidence="1">Uncharacterized protein</fullName>
    </submittedName>
</protein>
<proteinExistence type="predicted"/>
<keyword evidence="2" id="KW-1185">Reference proteome</keyword>
<name>A0A4Y2EXU0_ARAVE</name>
<dbReference type="AlphaFoldDB" id="A0A4Y2EXU0"/>
<evidence type="ECO:0000313" key="1">
    <source>
        <dbReference type="EMBL" id="GBM33109.1"/>
    </source>
</evidence>
<evidence type="ECO:0000313" key="2">
    <source>
        <dbReference type="Proteomes" id="UP000499080"/>
    </source>
</evidence>
<comment type="caution">
    <text evidence="1">The sequence shown here is derived from an EMBL/GenBank/DDBJ whole genome shotgun (WGS) entry which is preliminary data.</text>
</comment>
<accession>A0A4Y2EXU0</accession>
<reference evidence="1 2" key="1">
    <citation type="journal article" date="2019" name="Sci. Rep.">
        <title>Orb-weaving spider Araneus ventricosus genome elucidates the spidroin gene catalogue.</title>
        <authorList>
            <person name="Kono N."/>
            <person name="Nakamura H."/>
            <person name="Ohtoshi R."/>
            <person name="Moran D.A.P."/>
            <person name="Shinohara A."/>
            <person name="Yoshida Y."/>
            <person name="Fujiwara M."/>
            <person name="Mori M."/>
            <person name="Tomita M."/>
            <person name="Arakawa K."/>
        </authorList>
    </citation>
    <scope>NUCLEOTIDE SEQUENCE [LARGE SCALE GENOMIC DNA]</scope>
</reference>